<dbReference type="InterPro" id="IPR000700">
    <property type="entry name" value="PAS-assoc_C"/>
</dbReference>
<evidence type="ECO:0000259" key="11">
    <source>
        <dbReference type="PROSITE" id="PS50112"/>
    </source>
</evidence>
<dbReference type="Proteomes" id="UP001290861">
    <property type="component" value="Unassembled WGS sequence"/>
</dbReference>
<dbReference type="Gene3D" id="3.30.450.40">
    <property type="match status" value="1"/>
</dbReference>
<sequence>MIILTFILFLALSANLCLGVIVYFTNRHRRVNQAFLLSAFLMVLWLCANILILNSSEESQAIFHINLASAISSCLPTSFQLLRLAIKFPNASRRQISNRCKYQLLLNFIAVALCFLPAFTESVEFPNPENSINIAKPNYGPAFIFFLIYMLGSIFALSINVIKDRKTLQGSKRLELDFLIFACLSGLVVGIFLGTIVGLITQSANSVPVANAGSVLTVSGIVAYGISVHRILTVSALLQRISAYALVVVFLGIVYYLTFYVASTLFELLGIGLAGPSHFISTLTVAFCMLPARQRFLRATEKIFTPFNIFNVQSVLKEAGEIFQSVTTSAALLQHFYALLSEAYKTDKLHILIKQNNQYVETDISPELKFQLPADNPITSLLKKIHEPISSDHLTRIRQTSEICSAIKSLNCYEVSVAAGIYSKSQIIGLILLAPKNKNQIYDKIEQDTLQILCNQFAVALENARLYTAMQDSKIQNEIMLDQLASGVVVASPNRKITLFNNEAQKITGIGEKNAIGENIAVLPREIHLALEVTLENENGVRNIDATLYPDEDSEDFPKYIRISSAFLFGHDGKPMGALLVFTDITELKALEEQVRRSDQLSSVGTLAAGMAHEIKNPLVTIKTFTQLLPRRYNDEDFRKDFSSLVAHEVERIDGIVNELLSFSKPAKPHLVPMDVQETVDQTLKLIHEQLSQNNIKLKNNCKADKSDIFGDAKLLSQAFINLALNAIDAIGENGTLTVGTLNCAYRFANGDTPDRAVTRKCIRIQITDNGKGIARENLQKIFDPFFTSKSEGTGMGLSVAHGIISEHHGVIEVDSEPGRGTTFYLYMPLLEEKVAG</sequence>
<dbReference type="PROSITE" id="PS50113">
    <property type="entry name" value="PAC"/>
    <property type="match status" value="1"/>
</dbReference>
<dbReference type="CDD" id="cd00130">
    <property type="entry name" value="PAS"/>
    <property type="match status" value="1"/>
</dbReference>
<evidence type="ECO:0000259" key="10">
    <source>
        <dbReference type="PROSITE" id="PS50109"/>
    </source>
</evidence>
<dbReference type="SUPFAM" id="SSF55781">
    <property type="entry name" value="GAF domain-like"/>
    <property type="match status" value="1"/>
</dbReference>
<evidence type="ECO:0000256" key="1">
    <source>
        <dbReference type="ARBA" id="ARBA00000085"/>
    </source>
</evidence>
<dbReference type="Gene3D" id="3.30.450.20">
    <property type="entry name" value="PAS domain"/>
    <property type="match status" value="1"/>
</dbReference>
<dbReference type="InterPro" id="IPR013767">
    <property type="entry name" value="PAS_fold"/>
</dbReference>
<feature type="transmembrane region" description="Helical" evidence="9">
    <location>
        <begin position="36"/>
        <end position="55"/>
    </location>
</feature>
<feature type="transmembrane region" description="Helical" evidence="9">
    <location>
        <begin position="174"/>
        <end position="200"/>
    </location>
</feature>
<dbReference type="EC" id="2.7.13.3" evidence="2"/>
<dbReference type="Pfam" id="PF16927">
    <property type="entry name" value="HisKA_7TM"/>
    <property type="match status" value="1"/>
</dbReference>
<keyword evidence="7 13" id="KW-0067">ATP-binding</keyword>
<keyword evidence="4" id="KW-0808">Transferase</keyword>
<dbReference type="Pfam" id="PF00512">
    <property type="entry name" value="HisKA"/>
    <property type="match status" value="1"/>
</dbReference>
<comment type="caution">
    <text evidence="13">The sequence shown here is derived from an EMBL/GenBank/DDBJ whole genome shotgun (WGS) entry which is preliminary data.</text>
</comment>
<dbReference type="SUPFAM" id="SSF55785">
    <property type="entry name" value="PYP-like sensor domain (PAS domain)"/>
    <property type="match status" value="1"/>
</dbReference>
<dbReference type="InterPro" id="IPR004358">
    <property type="entry name" value="Sig_transdc_His_kin-like_C"/>
</dbReference>
<feature type="transmembrane region" description="Helical" evidence="9">
    <location>
        <begin position="244"/>
        <end position="262"/>
    </location>
</feature>
<keyword evidence="14" id="KW-1185">Reference proteome</keyword>
<dbReference type="InterPro" id="IPR003661">
    <property type="entry name" value="HisK_dim/P_dom"/>
</dbReference>
<keyword evidence="9" id="KW-0812">Transmembrane</keyword>
<evidence type="ECO:0000256" key="4">
    <source>
        <dbReference type="ARBA" id="ARBA00022679"/>
    </source>
</evidence>
<feature type="domain" description="PAC" evidence="12">
    <location>
        <begin position="542"/>
        <end position="597"/>
    </location>
</feature>
<keyword evidence="8" id="KW-0902">Two-component regulatory system</keyword>
<dbReference type="PROSITE" id="PS50109">
    <property type="entry name" value="HIS_KIN"/>
    <property type="match status" value="1"/>
</dbReference>
<dbReference type="SUPFAM" id="SSF55874">
    <property type="entry name" value="ATPase domain of HSP90 chaperone/DNA topoisomerase II/histidine kinase"/>
    <property type="match status" value="1"/>
</dbReference>
<keyword evidence="3" id="KW-0597">Phosphoprotein</keyword>
<evidence type="ECO:0000256" key="6">
    <source>
        <dbReference type="ARBA" id="ARBA00022777"/>
    </source>
</evidence>
<feature type="domain" description="Histidine kinase" evidence="10">
    <location>
        <begin position="610"/>
        <end position="832"/>
    </location>
</feature>
<evidence type="ECO:0000256" key="3">
    <source>
        <dbReference type="ARBA" id="ARBA00022553"/>
    </source>
</evidence>
<name>A0ABU5MV10_9BACT</name>
<dbReference type="Gene3D" id="1.10.287.130">
    <property type="match status" value="1"/>
</dbReference>
<keyword evidence="6" id="KW-0418">Kinase</keyword>
<feature type="transmembrane region" description="Helical" evidence="9">
    <location>
        <begin position="6"/>
        <end position="24"/>
    </location>
</feature>
<dbReference type="InterPro" id="IPR029016">
    <property type="entry name" value="GAF-like_dom_sf"/>
</dbReference>
<feature type="domain" description="PAS" evidence="11">
    <location>
        <begin position="480"/>
        <end position="519"/>
    </location>
</feature>
<protein>
    <recommendedName>
        <fullName evidence="2">histidine kinase</fullName>
        <ecNumber evidence="2">2.7.13.3</ecNumber>
    </recommendedName>
</protein>
<evidence type="ECO:0000313" key="13">
    <source>
        <dbReference type="EMBL" id="MDZ8118047.1"/>
    </source>
</evidence>
<keyword evidence="9" id="KW-0472">Membrane</keyword>
<feature type="transmembrane region" description="Helical" evidence="9">
    <location>
        <begin position="139"/>
        <end position="162"/>
    </location>
</feature>
<dbReference type="Gene3D" id="3.30.565.10">
    <property type="entry name" value="Histidine kinase-like ATPase, C-terminal domain"/>
    <property type="match status" value="1"/>
</dbReference>
<dbReference type="InterPro" id="IPR035965">
    <property type="entry name" value="PAS-like_dom_sf"/>
</dbReference>
<evidence type="ECO:0000256" key="8">
    <source>
        <dbReference type="ARBA" id="ARBA00023012"/>
    </source>
</evidence>
<organism evidence="13 14">
    <name type="scientific">Pontiella agarivorans</name>
    <dbReference type="NCBI Taxonomy" id="3038953"/>
    <lineage>
        <taxon>Bacteria</taxon>
        <taxon>Pseudomonadati</taxon>
        <taxon>Kiritimatiellota</taxon>
        <taxon>Kiritimatiellia</taxon>
        <taxon>Kiritimatiellales</taxon>
        <taxon>Pontiellaceae</taxon>
        <taxon>Pontiella</taxon>
    </lineage>
</organism>
<dbReference type="SMART" id="SM00387">
    <property type="entry name" value="HATPase_c"/>
    <property type="match status" value="1"/>
</dbReference>
<proteinExistence type="predicted"/>
<keyword evidence="5" id="KW-0547">Nucleotide-binding</keyword>
<evidence type="ECO:0000256" key="7">
    <source>
        <dbReference type="ARBA" id="ARBA00022840"/>
    </source>
</evidence>
<dbReference type="EMBL" id="JARVCO010000007">
    <property type="protein sequence ID" value="MDZ8118047.1"/>
    <property type="molecule type" value="Genomic_DNA"/>
</dbReference>
<dbReference type="PROSITE" id="PS50112">
    <property type="entry name" value="PAS"/>
    <property type="match status" value="1"/>
</dbReference>
<evidence type="ECO:0000256" key="2">
    <source>
        <dbReference type="ARBA" id="ARBA00012438"/>
    </source>
</evidence>
<dbReference type="GO" id="GO:0005524">
    <property type="term" value="F:ATP binding"/>
    <property type="evidence" value="ECO:0007669"/>
    <property type="project" value="UniProtKB-KW"/>
</dbReference>
<evidence type="ECO:0000256" key="5">
    <source>
        <dbReference type="ARBA" id="ARBA00022741"/>
    </source>
</evidence>
<gene>
    <name evidence="13" type="ORF">P9H32_05345</name>
</gene>
<dbReference type="CDD" id="cd00082">
    <property type="entry name" value="HisKA"/>
    <property type="match status" value="1"/>
</dbReference>
<dbReference type="Pfam" id="PF02518">
    <property type="entry name" value="HATPase_c"/>
    <property type="match status" value="1"/>
</dbReference>
<dbReference type="SUPFAM" id="SSF47384">
    <property type="entry name" value="Homodimeric domain of signal transducing histidine kinase"/>
    <property type="match status" value="1"/>
</dbReference>
<dbReference type="SMART" id="SM00388">
    <property type="entry name" value="HisKA"/>
    <property type="match status" value="1"/>
</dbReference>
<dbReference type="PANTHER" id="PTHR43065:SF10">
    <property type="entry name" value="PEROXIDE STRESS-ACTIVATED HISTIDINE KINASE MAK3"/>
    <property type="match status" value="1"/>
</dbReference>
<reference evidence="13 14" key="1">
    <citation type="journal article" date="2024" name="Appl. Environ. Microbiol.">
        <title>Pontiella agarivorans sp. nov., a novel marine anaerobic bacterium capable of degrading macroalgal polysaccharides and fixing nitrogen.</title>
        <authorList>
            <person name="Liu N."/>
            <person name="Kivenson V."/>
            <person name="Peng X."/>
            <person name="Cui Z."/>
            <person name="Lankiewicz T.S."/>
            <person name="Gosselin K.M."/>
            <person name="English C.J."/>
            <person name="Blair E.M."/>
            <person name="O'Malley M.A."/>
            <person name="Valentine D.L."/>
        </authorList>
    </citation>
    <scope>NUCLEOTIDE SEQUENCE [LARGE SCALE GENOMIC DNA]</scope>
    <source>
        <strain evidence="13 14">NLcol2</strain>
    </source>
</reference>
<dbReference type="InterPro" id="IPR031621">
    <property type="entry name" value="HisKA_7TM"/>
</dbReference>
<dbReference type="InterPro" id="IPR005467">
    <property type="entry name" value="His_kinase_dom"/>
</dbReference>
<dbReference type="RefSeq" id="WP_322607847.1">
    <property type="nucleotide sequence ID" value="NZ_JARVCO010000007.1"/>
</dbReference>
<evidence type="ECO:0000259" key="12">
    <source>
        <dbReference type="PROSITE" id="PS50113"/>
    </source>
</evidence>
<dbReference type="InterPro" id="IPR036097">
    <property type="entry name" value="HisK_dim/P_sf"/>
</dbReference>
<keyword evidence="9" id="KW-1133">Transmembrane helix</keyword>
<dbReference type="InterPro" id="IPR000014">
    <property type="entry name" value="PAS"/>
</dbReference>
<accession>A0ABU5MV10</accession>
<feature type="transmembrane region" description="Helical" evidence="9">
    <location>
        <begin position="102"/>
        <end position="119"/>
    </location>
</feature>
<dbReference type="InterPro" id="IPR003594">
    <property type="entry name" value="HATPase_dom"/>
</dbReference>
<evidence type="ECO:0000313" key="14">
    <source>
        <dbReference type="Proteomes" id="UP001290861"/>
    </source>
</evidence>
<dbReference type="PRINTS" id="PR00344">
    <property type="entry name" value="BCTRLSENSOR"/>
</dbReference>
<dbReference type="InterPro" id="IPR036890">
    <property type="entry name" value="HATPase_C_sf"/>
</dbReference>
<dbReference type="PANTHER" id="PTHR43065">
    <property type="entry name" value="SENSOR HISTIDINE KINASE"/>
    <property type="match status" value="1"/>
</dbReference>
<evidence type="ECO:0000256" key="9">
    <source>
        <dbReference type="SAM" id="Phobius"/>
    </source>
</evidence>
<feature type="transmembrane region" description="Helical" evidence="9">
    <location>
        <begin position="212"/>
        <end position="232"/>
    </location>
</feature>
<comment type="catalytic activity">
    <reaction evidence="1">
        <text>ATP + protein L-histidine = ADP + protein N-phospho-L-histidine.</text>
        <dbReference type="EC" id="2.7.13.3"/>
    </reaction>
</comment>
<dbReference type="Pfam" id="PF00989">
    <property type="entry name" value="PAS"/>
    <property type="match status" value="1"/>
</dbReference>